<dbReference type="InterPro" id="IPR039915">
    <property type="entry name" value="TACC"/>
</dbReference>
<keyword evidence="5 7" id="KW-0175">Coiled coil</keyword>
<feature type="coiled-coil region" evidence="7">
    <location>
        <begin position="185"/>
        <end position="272"/>
    </location>
</feature>
<dbReference type="GeneTree" id="ENSGT00940000156991"/>
<dbReference type="Ensembl" id="ENSCSET00000020696.1">
    <property type="protein sequence ID" value="ENSCSEP00000020437.1"/>
    <property type="gene ID" value="ENSCSEG00000013045.1"/>
</dbReference>
<feature type="compositionally biased region" description="Polar residues" evidence="8">
    <location>
        <begin position="83"/>
        <end position="95"/>
    </location>
</feature>
<dbReference type="KEGG" id="csem:103398209"/>
<evidence type="ECO:0000256" key="8">
    <source>
        <dbReference type="SAM" id="MobiDB-lite"/>
    </source>
</evidence>
<comment type="similarity">
    <text evidence="2">Belongs to the TACC family.</text>
</comment>
<dbReference type="InParanoid" id="A0A3P8W1K6"/>
<dbReference type="Gene3D" id="1.20.5.1700">
    <property type="match status" value="1"/>
</dbReference>
<dbReference type="Proteomes" id="UP000265120">
    <property type="component" value="Chromosome Z"/>
</dbReference>
<dbReference type="GO" id="GO:0005856">
    <property type="term" value="C:cytoskeleton"/>
    <property type="evidence" value="ECO:0007669"/>
    <property type="project" value="UniProtKB-SubCell"/>
</dbReference>
<keyword evidence="3" id="KW-0963">Cytoplasm</keyword>
<feature type="compositionally biased region" description="Basic and acidic residues" evidence="8">
    <location>
        <begin position="23"/>
        <end position="40"/>
    </location>
</feature>
<evidence type="ECO:0000256" key="4">
    <source>
        <dbReference type="ARBA" id="ARBA00022553"/>
    </source>
</evidence>
<evidence type="ECO:0000259" key="9">
    <source>
        <dbReference type="Pfam" id="PF05010"/>
    </source>
</evidence>
<accession>A0A3P8W1K6</accession>
<evidence type="ECO:0000256" key="7">
    <source>
        <dbReference type="SAM" id="Coils"/>
    </source>
</evidence>
<feature type="coiled-coil region" evidence="7">
    <location>
        <begin position="351"/>
        <end position="385"/>
    </location>
</feature>
<dbReference type="PANTHER" id="PTHR13924:SF10">
    <property type="entry name" value="TRANSFORMING ACIDIC COILED-COIL PROTEIN, ISOFORM K"/>
    <property type="match status" value="1"/>
</dbReference>
<keyword evidence="6" id="KW-0206">Cytoskeleton</keyword>
<proteinExistence type="inferred from homology"/>
<name>A0A3P8W1K6_CYNSE</name>
<dbReference type="OrthoDB" id="10255048at2759"/>
<evidence type="ECO:0000313" key="11">
    <source>
        <dbReference type="Proteomes" id="UP000265120"/>
    </source>
</evidence>
<dbReference type="GeneID" id="103398209"/>
<evidence type="ECO:0000256" key="6">
    <source>
        <dbReference type="ARBA" id="ARBA00023212"/>
    </source>
</evidence>
<comment type="subcellular location">
    <subcellularLocation>
        <location evidence="1">Cytoplasm</location>
        <location evidence="1">Cytoskeleton</location>
    </subcellularLocation>
</comment>
<keyword evidence="4" id="KW-0597">Phosphoprotein</keyword>
<evidence type="ECO:0000256" key="1">
    <source>
        <dbReference type="ARBA" id="ARBA00004245"/>
    </source>
</evidence>
<reference evidence="10" key="2">
    <citation type="submission" date="2025-08" db="UniProtKB">
        <authorList>
            <consortium name="Ensembl"/>
        </authorList>
    </citation>
    <scope>IDENTIFICATION</scope>
</reference>
<reference evidence="10" key="3">
    <citation type="submission" date="2025-09" db="UniProtKB">
        <authorList>
            <consortium name="Ensembl"/>
        </authorList>
    </citation>
    <scope>IDENTIFICATION</scope>
</reference>
<evidence type="ECO:0000256" key="5">
    <source>
        <dbReference type="ARBA" id="ARBA00023054"/>
    </source>
</evidence>
<dbReference type="GO" id="GO:0021987">
    <property type="term" value="P:cerebral cortex development"/>
    <property type="evidence" value="ECO:0007669"/>
    <property type="project" value="TreeGrafter"/>
</dbReference>
<dbReference type="AlphaFoldDB" id="A0A3P8W1K6"/>
<sequence length="389" mass="43783">MSWLSPVQWAKWTWITVTGSPGEEGKNDGEDNSDSERTFDTPETQSPAVVNLLNQQENSNQTDSSPDSSVVSSCDISGDSDLLNGTTNPQLSNEKLTPETDGGIITNSCNVNQNGLKQNKDDQPGGLATDEEKLASNAGPECHVMSKPEESDCCSVYFDTCKMINKAQGCETQKTGSQVQVSLCISEAEKQVQSLKDEIVTKELEVSKWKNKYEESRQEVSEMRMVVAEFENAMTQMIDIDQQRRMDSQKALQALKEEKETALKDLNSVECSLSELFQRYESMRRSIDGFLKNEALLKKCAEDCVAWVKKEQERYHTLKHYAEGKIEMANKEIAQVRAKFSSEKMVLTTNLRQEQLKINVLEQSMQQKNKVVEELTNICNELIAKLENS</sequence>
<evidence type="ECO:0000256" key="3">
    <source>
        <dbReference type="ARBA" id="ARBA00022490"/>
    </source>
</evidence>
<reference evidence="10 11" key="1">
    <citation type="journal article" date="2014" name="Nat. Genet.">
        <title>Whole-genome sequence of a flatfish provides insights into ZW sex chromosome evolution and adaptation to a benthic lifestyle.</title>
        <authorList>
            <person name="Chen S."/>
            <person name="Zhang G."/>
            <person name="Shao C."/>
            <person name="Huang Q."/>
            <person name="Liu G."/>
            <person name="Zhang P."/>
            <person name="Song W."/>
            <person name="An N."/>
            <person name="Chalopin D."/>
            <person name="Volff J.N."/>
            <person name="Hong Y."/>
            <person name="Li Q."/>
            <person name="Sha Z."/>
            <person name="Zhou H."/>
            <person name="Xie M."/>
            <person name="Yu Q."/>
            <person name="Liu Y."/>
            <person name="Xiang H."/>
            <person name="Wang N."/>
            <person name="Wu K."/>
            <person name="Yang C."/>
            <person name="Zhou Q."/>
            <person name="Liao X."/>
            <person name="Yang L."/>
            <person name="Hu Q."/>
            <person name="Zhang J."/>
            <person name="Meng L."/>
            <person name="Jin L."/>
            <person name="Tian Y."/>
            <person name="Lian J."/>
            <person name="Yang J."/>
            <person name="Miao G."/>
            <person name="Liu S."/>
            <person name="Liang Z."/>
            <person name="Yan F."/>
            <person name="Li Y."/>
            <person name="Sun B."/>
            <person name="Zhang H."/>
            <person name="Zhang J."/>
            <person name="Zhu Y."/>
            <person name="Du M."/>
            <person name="Zhao Y."/>
            <person name="Schartl M."/>
            <person name="Tang Q."/>
            <person name="Wang J."/>
        </authorList>
    </citation>
    <scope>NUCLEOTIDE SEQUENCE</scope>
</reference>
<dbReference type="PANTHER" id="PTHR13924">
    <property type="entry name" value="TRANSFORMING ACIDIC COILED-COIL CONTAINING PROTEIN 1/2"/>
    <property type="match status" value="1"/>
</dbReference>
<keyword evidence="11" id="KW-1185">Reference proteome</keyword>
<feature type="compositionally biased region" description="Polar residues" evidence="8">
    <location>
        <begin position="41"/>
        <end position="62"/>
    </location>
</feature>
<feature type="compositionally biased region" description="Polar residues" evidence="8">
    <location>
        <begin position="105"/>
        <end position="117"/>
    </location>
</feature>
<dbReference type="GO" id="GO:0005737">
    <property type="term" value="C:cytoplasm"/>
    <property type="evidence" value="ECO:0007669"/>
    <property type="project" value="TreeGrafter"/>
</dbReference>
<feature type="region of interest" description="Disordered" evidence="8">
    <location>
        <begin position="15"/>
        <end position="130"/>
    </location>
</feature>
<protein>
    <submittedName>
        <fullName evidence="10">Transforming acidic coiled-coil containing protein 1</fullName>
    </submittedName>
</protein>
<dbReference type="InterPro" id="IPR007707">
    <property type="entry name" value="TACC_C"/>
</dbReference>
<feature type="domain" description="Transforming acidic coiled-coil-containing protein C-terminal" evidence="9">
    <location>
        <begin position="187"/>
        <end position="383"/>
    </location>
</feature>
<feature type="compositionally biased region" description="Low complexity" evidence="8">
    <location>
        <begin position="63"/>
        <end position="81"/>
    </location>
</feature>
<dbReference type="RefSeq" id="XP_008334963.1">
    <property type="nucleotide sequence ID" value="XM_008336741.3"/>
</dbReference>
<dbReference type="STRING" id="244447.ENSCSEP00000020437"/>
<dbReference type="Pfam" id="PF05010">
    <property type="entry name" value="TACC_C"/>
    <property type="match status" value="1"/>
</dbReference>
<organism evidence="10 11">
    <name type="scientific">Cynoglossus semilaevis</name>
    <name type="common">Tongue sole</name>
    <dbReference type="NCBI Taxonomy" id="244447"/>
    <lineage>
        <taxon>Eukaryota</taxon>
        <taxon>Metazoa</taxon>
        <taxon>Chordata</taxon>
        <taxon>Craniata</taxon>
        <taxon>Vertebrata</taxon>
        <taxon>Euteleostomi</taxon>
        <taxon>Actinopterygii</taxon>
        <taxon>Neopterygii</taxon>
        <taxon>Teleostei</taxon>
        <taxon>Neoteleostei</taxon>
        <taxon>Acanthomorphata</taxon>
        <taxon>Carangaria</taxon>
        <taxon>Pleuronectiformes</taxon>
        <taxon>Pleuronectoidei</taxon>
        <taxon>Cynoglossidae</taxon>
        <taxon>Cynoglossinae</taxon>
        <taxon>Cynoglossus</taxon>
    </lineage>
</organism>
<dbReference type="GO" id="GO:0007052">
    <property type="term" value="P:mitotic spindle organization"/>
    <property type="evidence" value="ECO:0007669"/>
    <property type="project" value="InterPro"/>
</dbReference>
<evidence type="ECO:0000313" key="10">
    <source>
        <dbReference type="Ensembl" id="ENSCSEP00000020437.1"/>
    </source>
</evidence>
<dbReference type="GO" id="GO:0007097">
    <property type="term" value="P:nuclear migration"/>
    <property type="evidence" value="ECO:0007669"/>
    <property type="project" value="TreeGrafter"/>
</dbReference>
<evidence type="ECO:0000256" key="2">
    <source>
        <dbReference type="ARBA" id="ARBA00009423"/>
    </source>
</evidence>